<feature type="transmembrane region" description="Helical" evidence="5">
    <location>
        <begin position="387"/>
        <end position="409"/>
    </location>
</feature>
<evidence type="ECO:0000256" key="4">
    <source>
        <dbReference type="ARBA" id="ARBA00023136"/>
    </source>
</evidence>
<dbReference type="InterPro" id="IPR020846">
    <property type="entry name" value="MFS_dom"/>
</dbReference>
<gene>
    <name evidence="7" type="ORF">MEDL_54380</name>
</gene>
<comment type="caution">
    <text evidence="7">The sequence shown here is derived from an EMBL/GenBank/DDBJ whole genome shotgun (WGS) entry which is preliminary data.</text>
</comment>
<feature type="transmembrane region" description="Helical" evidence="5">
    <location>
        <begin position="221"/>
        <end position="243"/>
    </location>
</feature>
<evidence type="ECO:0000256" key="5">
    <source>
        <dbReference type="SAM" id="Phobius"/>
    </source>
</evidence>
<keyword evidence="3 5" id="KW-1133">Transmembrane helix</keyword>
<dbReference type="PROSITE" id="PS50850">
    <property type="entry name" value="MFS"/>
    <property type="match status" value="1"/>
</dbReference>
<dbReference type="Gene3D" id="1.20.1250.20">
    <property type="entry name" value="MFS general substrate transporter like domains"/>
    <property type="match status" value="2"/>
</dbReference>
<dbReference type="PANTHER" id="PTHR24064">
    <property type="entry name" value="SOLUTE CARRIER FAMILY 22 MEMBER"/>
    <property type="match status" value="1"/>
</dbReference>
<dbReference type="PROSITE" id="PS00217">
    <property type="entry name" value="SUGAR_TRANSPORT_2"/>
    <property type="match status" value="1"/>
</dbReference>
<feature type="transmembrane region" description="Helical" evidence="5">
    <location>
        <begin position="165"/>
        <end position="187"/>
    </location>
</feature>
<dbReference type="AlphaFoldDB" id="A0A8S3UFK0"/>
<dbReference type="Proteomes" id="UP000683360">
    <property type="component" value="Unassembled WGS sequence"/>
</dbReference>
<dbReference type="InterPro" id="IPR005828">
    <property type="entry name" value="MFS_sugar_transport-like"/>
</dbReference>
<organism evidence="7 8">
    <name type="scientific">Mytilus edulis</name>
    <name type="common">Blue mussel</name>
    <dbReference type="NCBI Taxonomy" id="6550"/>
    <lineage>
        <taxon>Eukaryota</taxon>
        <taxon>Metazoa</taxon>
        <taxon>Spiralia</taxon>
        <taxon>Lophotrochozoa</taxon>
        <taxon>Mollusca</taxon>
        <taxon>Bivalvia</taxon>
        <taxon>Autobranchia</taxon>
        <taxon>Pteriomorphia</taxon>
        <taxon>Mytilida</taxon>
        <taxon>Mytiloidea</taxon>
        <taxon>Mytilidae</taxon>
        <taxon>Mytilinae</taxon>
        <taxon>Mytilus</taxon>
    </lineage>
</organism>
<keyword evidence="8" id="KW-1185">Reference proteome</keyword>
<dbReference type="PROSITE" id="PS00216">
    <property type="entry name" value="SUGAR_TRANSPORT_1"/>
    <property type="match status" value="1"/>
</dbReference>
<feature type="transmembrane region" description="Helical" evidence="5">
    <location>
        <begin position="193"/>
        <end position="214"/>
    </location>
</feature>
<dbReference type="Pfam" id="PF00083">
    <property type="entry name" value="Sugar_tr"/>
    <property type="match status" value="1"/>
</dbReference>
<feature type="transmembrane region" description="Helical" evidence="5">
    <location>
        <begin position="562"/>
        <end position="582"/>
    </location>
</feature>
<feature type="transmembrane region" description="Helical" evidence="5">
    <location>
        <begin position="473"/>
        <end position="492"/>
    </location>
</feature>
<dbReference type="GO" id="GO:0016020">
    <property type="term" value="C:membrane"/>
    <property type="evidence" value="ECO:0007669"/>
    <property type="project" value="UniProtKB-SubCell"/>
</dbReference>
<dbReference type="EMBL" id="CAJPWZ010002637">
    <property type="protein sequence ID" value="CAG2242231.1"/>
    <property type="molecule type" value="Genomic_DNA"/>
</dbReference>
<dbReference type="Pfam" id="PF07690">
    <property type="entry name" value="MFS_1"/>
    <property type="match status" value="1"/>
</dbReference>
<evidence type="ECO:0000256" key="1">
    <source>
        <dbReference type="ARBA" id="ARBA00004141"/>
    </source>
</evidence>
<dbReference type="InterPro" id="IPR036259">
    <property type="entry name" value="MFS_trans_sf"/>
</dbReference>
<keyword evidence="2 5" id="KW-0812">Transmembrane</keyword>
<protein>
    <submittedName>
        <fullName evidence="7">SLC22A4_5</fullName>
    </submittedName>
</protein>
<comment type="subcellular location">
    <subcellularLocation>
        <location evidence="1">Membrane</location>
        <topology evidence="1">Multi-pass membrane protein</topology>
    </subcellularLocation>
</comment>
<accession>A0A8S3UFK0</accession>
<feature type="domain" description="Major facilitator superfamily (MFS) profile" evidence="6">
    <location>
        <begin position="81"/>
        <end position="620"/>
    </location>
</feature>
<dbReference type="GO" id="GO:0022857">
    <property type="term" value="F:transmembrane transporter activity"/>
    <property type="evidence" value="ECO:0007669"/>
    <property type="project" value="InterPro"/>
</dbReference>
<feature type="transmembrane region" description="Helical" evidence="5">
    <location>
        <begin position="20"/>
        <end position="44"/>
    </location>
</feature>
<sequence length="667" mass="75383">MHYDGVFSYIGQFGRYQKFVYLLICVPQIFSAIQTLLSVFILHIPKHRCHPDSIISKPLGGPYQVPTIDNIKPNNVTVHLQCEILNMRQNSTEIEVKVLQNMIYRCSKWEYDRTYFEMTYAMENNLVCERKTDTTLVMVLFMAGFTAGSLLTGIMSDAFGRKKTLMTSIVLISIPNIILSFVSNFVVFGTLRFISGFAVGGLLGTGYVIGVELVGPEKRIWAGIIFEFFWAAGEMLLALAAYYIRNWKYLNLVVTIPSLIFLSYIWLLPESPRWLLVKGRAKEAEEILQKTAKYNKTSLPHNLFEKHYLESNQTVHIWTICRYPKLVLECLVIIYDWMMTSMVFYGLGMNAGNLAGSIYLNFFMQSFAEVIGFAGCIAFLHKFGRKPVFIVSIEISGIACLATFIPVVYLGPVETLTSTIPEDGCDCNHNIKDEFCFPGKAYVPDRFSDDDKHGILWARNECRKSCWKYLFELFMQSFAEVIGFAGCIAFLHKFGRKPVFIVSIEISGIACLATFIPVVYLGPDYQWLTLVFATIGKIGASCAFAVLFLYSGEIFPTVIRNSALGIGTFFARAGGMAAPYIVNMVMHVEGDLGKTLPMVIFGVSSVIAGLLSFYLPETRHKDLPESIEDWLSYTKNTDISRNKQIETESLQKIQELRAETSERDPFI</sequence>
<feature type="transmembrane region" description="Helical" evidence="5">
    <location>
        <begin position="527"/>
        <end position="550"/>
    </location>
</feature>
<proteinExistence type="predicted"/>
<dbReference type="InterPro" id="IPR005829">
    <property type="entry name" value="Sugar_transporter_CS"/>
</dbReference>
<feature type="transmembrane region" description="Helical" evidence="5">
    <location>
        <begin position="499"/>
        <end position="521"/>
    </location>
</feature>
<feature type="transmembrane region" description="Helical" evidence="5">
    <location>
        <begin position="249"/>
        <end position="268"/>
    </location>
</feature>
<evidence type="ECO:0000313" key="7">
    <source>
        <dbReference type="EMBL" id="CAG2242231.1"/>
    </source>
</evidence>
<reference evidence="7" key="1">
    <citation type="submission" date="2021-03" db="EMBL/GenBank/DDBJ databases">
        <authorList>
            <person name="Bekaert M."/>
        </authorList>
    </citation>
    <scope>NUCLEOTIDE SEQUENCE</scope>
</reference>
<feature type="transmembrane region" description="Helical" evidence="5">
    <location>
        <begin position="135"/>
        <end position="153"/>
    </location>
</feature>
<feature type="transmembrane region" description="Helical" evidence="5">
    <location>
        <begin position="594"/>
        <end position="615"/>
    </location>
</feature>
<evidence type="ECO:0000256" key="2">
    <source>
        <dbReference type="ARBA" id="ARBA00022692"/>
    </source>
</evidence>
<keyword evidence="4 5" id="KW-0472">Membrane</keyword>
<evidence type="ECO:0000256" key="3">
    <source>
        <dbReference type="ARBA" id="ARBA00022989"/>
    </source>
</evidence>
<dbReference type="SUPFAM" id="SSF103473">
    <property type="entry name" value="MFS general substrate transporter"/>
    <property type="match status" value="2"/>
</dbReference>
<name>A0A8S3UFK0_MYTED</name>
<evidence type="ECO:0000259" key="6">
    <source>
        <dbReference type="PROSITE" id="PS50850"/>
    </source>
</evidence>
<dbReference type="CDD" id="cd17317">
    <property type="entry name" value="MFS_SLC22"/>
    <property type="match status" value="1"/>
</dbReference>
<dbReference type="OrthoDB" id="10021984at2759"/>
<dbReference type="InterPro" id="IPR011701">
    <property type="entry name" value="MFS"/>
</dbReference>
<evidence type="ECO:0000313" key="8">
    <source>
        <dbReference type="Proteomes" id="UP000683360"/>
    </source>
</evidence>
<feature type="transmembrane region" description="Helical" evidence="5">
    <location>
        <begin position="359"/>
        <end position="380"/>
    </location>
</feature>